<gene>
    <name evidence="1" type="ORF">CcCBS67573_g01501</name>
</gene>
<protein>
    <submittedName>
        <fullName evidence="1">Uncharacterized protein</fullName>
    </submittedName>
</protein>
<organism evidence="1 2">
    <name type="scientific">Chytriomyces confervae</name>
    <dbReference type="NCBI Taxonomy" id="246404"/>
    <lineage>
        <taxon>Eukaryota</taxon>
        <taxon>Fungi</taxon>
        <taxon>Fungi incertae sedis</taxon>
        <taxon>Chytridiomycota</taxon>
        <taxon>Chytridiomycota incertae sedis</taxon>
        <taxon>Chytridiomycetes</taxon>
        <taxon>Chytridiales</taxon>
        <taxon>Chytriomycetaceae</taxon>
        <taxon>Chytriomyces</taxon>
    </lineage>
</organism>
<dbReference type="Proteomes" id="UP000320333">
    <property type="component" value="Unassembled WGS sequence"/>
</dbReference>
<reference evidence="1 2" key="1">
    <citation type="journal article" date="2019" name="Sci. Rep.">
        <title>Comparative genomics of chytrid fungi reveal insights into the obligate biotrophic and pathogenic lifestyle of Synchytrium endobioticum.</title>
        <authorList>
            <person name="van de Vossenberg B.T.L.H."/>
            <person name="Warris S."/>
            <person name="Nguyen H.D.T."/>
            <person name="van Gent-Pelzer M.P.E."/>
            <person name="Joly D.L."/>
            <person name="van de Geest H.C."/>
            <person name="Bonants P.J.M."/>
            <person name="Smith D.S."/>
            <person name="Levesque C.A."/>
            <person name="van der Lee T.A.J."/>
        </authorList>
    </citation>
    <scope>NUCLEOTIDE SEQUENCE [LARGE SCALE GENOMIC DNA]</scope>
    <source>
        <strain evidence="1 2">CBS 675.73</strain>
    </source>
</reference>
<dbReference type="EMBL" id="QEAP01000025">
    <property type="protein sequence ID" value="TPX77245.1"/>
    <property type="molecule type" value="Genomic_DNA"/>
</dbReference>
<comment type="caution">
    <text evidence="1">The sequence shown here is derived from an EMBL/GenBank/DDBJ whole genome shotgun (WGS) entry which is preliminary data.</text>
</comment>
<accession>A0A507FNT4</accession>
<keyword evidence="2" id="KW-1185">Reference proteome</keyword>
<dbReference type="AlphaFoldDB" id="A0A507FNT4"/>
<sequence length="235" mass="25110">MDKAIETATTTLSSVVETATKQINDALPQSAKDTLVQAHSTVAAHGTAAVEYATATYNTHKLTVEQAAAQAKEFALATSNTAKENLMWTYNTTTATVTAYTEKSPIKAIINDTVANAQAVRADPVATLKPYVPAFVVHTTERSYEIYEKDENVQHFKDQVTATTGYVISKVNGSVEYIQSIPEVNSVLAKLKEITAPVFGDKKEVSAAEAELEVNGGAEVAPSAELAALSVEEKK</sequence>
<evidence type="ECO:0000313" key="2">
    <source>
        <dbReference type="Proteomes" id="UP000320333"/>
    </source>
</evidence>
<proteinExistence type="predicted"/>
<dbReference type="OrthoDB" id="2151973at2759"/>
<name>A0A507FNT4_9FUNG</name>
<evidence type="ECO:0000313" key="1">
    <source>
        <dbReference type="EMBL" id="TPX77245.1"/>
    </source>
</evidence>